<evidence type="ECO:0000256" key="6">
    <source>
        <dbReference type="ARBA" id="ARBA00023027"/>
    </source>
</evidence>
<dbReference type="InterPro" id="IPR013154">
    <property type="entry name" value="ADH-like_N"/>
</dbReference>
<comment type="cofactor">
    <cofactor evidence="1 7">
        <name>Zn(2+)</name>
        <dbReference type="ChEBI" id="CHEBI:29105"/>
    </cofactor>
</comment>
<evidence type="ECO:0000259" key="9">
    <source>
        <dbReference type="Pfam" id="PF08240"/>
    </source>
</evidence>
<dbReference type="InterPro" id="IPR002328">
    <property type="entry name" value="ADH_Zn_CS"/>
</dbReference>
<evidence type="ECO:0000256" key="4">
    <source>
        <dbReference type="ARBA" id="ARBA00022833"/>
    </source>
</evidence>
<dbReference type="Pfam" id="PF00107">
    <property type="entry name" value="ADH_zinc_N"/>
    <property type="match status" value="1"/>
</dbReference>
<organism evidence="12 13">
    <name type="scientific">Adineta steineri</name>
    <dbReference type="NCBI Taxonomy" id="433720"/>
    <lineage>
        <taxon>Eukaryota</taxon>
        <taxon>Metazoa</taxon>
        <taxon>Spiralia</taxon>
        <taxon>Gnathifera</taxon>
        <taxon>Rotifera</taxon>
        <taxon>Eurotatoria</taxon>
        <taxon>Bdelloidea</taxon>
        <taxon>Adinetida</taxon>
        <taxon>Adinetidae</taxon>
        <taxon>Adineta</taxon>
    </lineage>
</organism>
<keyword evidence="3 7" id="KW-0479">Metal-binding</keyword>
<evidence type="ECO:0000256" key="7">
    <source>
        <dbReference type="RuleBase" id="RU361277"/>
    </source>
</evidence>
<evidence type="ECO:0000256" key="1">
    <source>
        <dbReference type="ARBA" id="ARBA00001947"/>
    </source>
</evidence>
<dbReference type="GO" id="GO:0016491">
    <property type="term" value="F:oxidoreductase activity"/>
    <property type="evidence" value="ECO:0007669"/>
    <property type="project" value="UniProtKB-KW"/>
</dbReference>
<dbReference type="PANTHER" id="PTHR42940:SF8">
    <property type="entry name" value="VACUOLAR PROTEIN SORTING-ASSOCIATED PROTEIN 11"/>
    <property type="match status" value="1"/>
</dbReference>
<dbReference type="InterPro" id="IPR013149">
    <property type="entry name" value="ADH-like_C"/>
</dbReference>
<dbReference type="GO" id="GO:0008270">
    <property type="term" value="F:zinc ion binding"/>
    <property type="evidence" value="ECO:0007669"/>
    <property type="project" value="InterPro"/>
</dbReference>
<evidence type="ECO:0000256" key="5">
    <source>
        <dbReference type="ARBA" id="ARBA00023002"/>
    </source>
</evidence>
<dbReference type="SUPFAM" id="SSF50129">
    <property type="entry name" value="GroES-like"/>
    <property type="match status" value="1"/>
</dbReference>
<name>A0A818NDK9_9BILA</name>
<dbReference type="CDD" id="cd08297">
    <property type="entry name" value="CAD3"/>
    <property type="match status" value="1"/>
</dbReference>
<comment type="caution">
    <text evidence="12">The sequence shown here is derived from an EMBL/GenBank/DDBJ whole genome shotgun (WGS) entry which is preliminary data.</text>
</comment>
<dbReference type="Proteomes" id="UP000663845">
    <property type="component" value="Unassembled WGS sequence"/>
</dbReference>
<gene>
    <name evidence="10" type="ORF">IZO911_LOCUS30870</name>
    <name evidence="11" type="ORF">JYZ213_LOCUS31422</name>
    <name evidence="12" type="ORF">OXD698_LOCUS6483</name>
</gene>
<dbReference type="EMBL" id="CAJNOG010000529">
    <property type="protein sequence ID" value="CAF1284488.1"/>
    <property type="molecule type" value="Genomic_DNA"/>
</dbReference>
<dbReference type="Pfam" id="PF08240">
    <property type="entry name" value="ADH_N"/>
    <property type="match status" value="1"/>
</dbReference>
<evidence type="ECO:0000256" key="3">
    <source>
        <dbReference type="ARBA" id="ARBA00022723"/>
    </source>
</evidence>
<evidence type="ECO:0008006" key="14">
    <source>
        <dbReference type="Google" id="ProtNLM"/>
    </source>
</evidence>
<accession>A0A818NDK9</accession>
<dbReference type="PANTHER" id="PTHR42940">
    <property type="entry name" value="ALCOHOL DEHYDROGENASE 1-RELATED"/>
    <property type="match status" value="1"/>
</dbReference>
<proteinExistence type="inferred from homology"/>
<reference evidence="12" key="1">
    <citation type="submission" date="2021-02" db="EMBL/GenBank/DDBJ databases">
        <authorList>
            <person name="Nowell W R."/>
        </authorList>
    </citation>
    <scope>NUCLEOTIDE SEQUENCE</scope>
</reference>
<dbReference type="Proteomes" id="UP000663860">
    <property type="component" value="Unassembled WGS sequence"/>
</dbReference>
<dbReference type="EMBL" id="CAJOAZ010000282">
    <property type="protein sequence ID" value="CAF3602309.1"/>
    <property type="molecule type" value="Genomic_DNA"/>
</dbReference>
<protein>
    <recommendedName>
        <fullName evidence="14">Alcohol dehydrogenase</fullName>
    </recommendedName>
</protein>
<evidence type="ECO:0000259" key="8">
    <source>
        <dbReference type="Pfam" id="PF00107"/>
    </source>
</evidence>
<keyword evidence="5" id="KW-0560">Oxidoreductase</keyword>
<dbReference type="InterPro" id="IPR011032">
    <property type="entry name" value="GroES-like_sf"/>
</dbReference>
<dbReference type="AlphaFoldDB" id="A0A818NDK9"/>
<dbReference type="PROSITE" id="PS00059">
    <property type="entry name" value="ADH_ZINC"/>
    <property type="match status" value="1"/>
</dbReference>
<dbReference type="FunFam" id="3.40.50.720:FF:000039">
    <property type="entry name" value="Alcohol dehydrogenase AdhP"/>
    <property type="match status" value="1"/>
</dbReference>
<dbReference type="InterPro" id="IPR036291">
    <property type="entry name" value="NAD(P)-bd_dom_sf"/>
</dbReference>
<feature type="domain" description="Alcohol dehydrogenase-like C-terminal" evidence="8">
    <location>
        <begin position="186"/>
        <end position="313"/>
    </location>
</feature>
<evidence type="ECO:0000313" key="12">
    <source>
        <dbReference type="EMBL" id="CAF3602309.1"/>
    </source>
</evidence>
<evidence type="ECO:0000313" key="10">
    <source>
        <dbReference type="EMBL" id="CAF1242343.1"/>
    </source>
</evidence>
<evidence type="ECO:0000313" key="11">
    <source>
        <dbReference type="EMBL" id="CAF1284488.1"/>
    </source>
</evidence>
<comment type="similarity">
    <text evidence="2 7">Belongs to the zinc-containing alcohol dehydrogenase family.</text>
</comment>
<evidence type="ECO:0000256" key="2">
    <source>
        <dbReference type="ARBA" id="ARBA00008072"/>
    </source>
</evidence>
<dbReference type="Gene3D" id="3.90.180.10">
    <property type="entry name" value="Medium-chain alcohol dehydrogenases, catalytic domain"/>
    <property type="match status" value="1"/>
</dbReference>
<keyword evidence="4 7" id="KW-0862">Zinc</keyword>
<keyword evidence="6" id="KW-0520">NAD</keyword>
<dbReference type="Proteomes" id="UP000663844">
    <property type="component" value="Unassembled WGS sequence"/>
</dbReference>
<dbReference type="EMBL" id="CAJNOE010000491">
    <property type="protein sequence ID" value="CAF1242343.1"/>
    <property type="molecule type" value="Genomic_DNA"/>
</dbReference>
<dbReference type="SUPFAM" id="SSF51735">
    <property type="entry name" value="NAD(P)-binding Rossmann-fold domains"/>
    <property type="match status" value="1"/>
</dbReference>
<feature type="domain" description="Alcohol dehydrogenase-like N-terminal" evidence="9">
    <location>
        <begin position="33"/>
        <end position="147"/>
    </location>
</feature>
<dbReference type="Gene3D" id="3.40.50.720">
    <property type="entry name" value="NAD(P)-binding Rossmann-like Domain"/>
    <property type="match status" value="1"/>
</dbReference>
<evidence type="ECO:0000313" key="13">
    <source>
        <dbReference type="Proteomes" id="UP000663844"/>
    </source>
</evidence>
<sequence length="355" mass="38605">MSTVNNMMKAAVLNEFGTLLEIKQVPIPQPGLNEVLVKLIACGICHTDLHAARGDWRIKPVLPLILGHEGIGRIVKFGQNVSFEKYNLKLDDLIGIQFLQGTCLECEFCLNGRETLCNSKVTTGQTKNGAFAEYALINADFVIKLPDGLDPLNAAPLYCGGVSMYKALKVSQARSNDWISIVGVGGLGSLGIRYAKIMGFRVIGIVAEKDQAAVDLAREMGADEVYDGPSDQHSNFVKEKTNGGVQAALVTVPLVSAYEQALQSLKQGGRLVMIGIPIDNLSISIGVCIARQIEIVGTLVGTRTDLKETLDIAQKYDIKCKVQTCQLEQVNDILDNMRNYRLTGRMVIDFTGNSK</sequence>